<dbReference type="EMBL" id="JAPPUX010000002">
    <property type="protein sequence ID" value="MCY4726351.1"/>
    <property type="molecule type" value="Genomic_DNA"/>
</dbReference>
<name>A0ABT4CBK4_9ACTN</name>
<feature type="transmembrane region" description="Helical" evidence="2">
    <location>
        <begin position="20"/>
        <end position="39"/>
    </location>
</feature>
<feature type="compositionally biased region" description="Low complexity" evidence="1">
    <location>
        <begin position="212"/>
        <end position="225"/>
    </location>
</feature>
<reference evidence="3" key="1">
    <citation type="submission" date="2022-08" db="EMBL/GenBank/DDBJ databases">
        <title>Genome sequencing of Nocardioides sp. STR2.</title>
        <authorList>
            <person name="So Y."/>
        </authorList>
    </citation>
    <scope>NUCLEOTIDE SEQUENCE</scope>
    <source>
        <strain evidence="3">STR2</strain>
    </source>
</reference>
<feature type="transmembrane region" description="Helical" evidence="2">
    <location>
        <begin position="139"/>
        <end position="156"/>
    </location>
</feature>
<evidence type="ECO:0000256" key="1">
    <source>
        <dbReference type="SAM" id="MobiDB-lite"/>
    </source>
</evidence>
<evidence type="ECO:0008006" key="5">
    <source>
        <dbReference type="Google" id="ProtNLM"/>
    </source>
</evidence>
<organism evidence="3 4">
    <name type="scientific">Nocardioides pini</name>
    <dbReference type="NCBI Taxonomy" id="2975053"/>
    <lineage>
        <taxon>Bacteria</taxon>
        <taxon>Bacillati</taxon>
        <taxon>Actinomycetota</taxon>
        <taxon>Actinomycetes</taxon>
        <taxon>Propionibacteriales</taxon>
        <taxon>Nocardioidaceae</taxon>
        <taxon>Nocardioides</taxon>
    </lineage>
</organism>
<gene>
    <name evidence="3" type="ORF">NYO98_08675</name>
</gene>
<comment type="caution">
    <text evidence="3">The sequence shown here is derived from an EMBL/GenBank/DDBJ whole genome shotgun (WGS) entry which is preliminary data.</text>
</comment>
<accession>A0ABT4CBK4</accession>
<protein>
    <recommendedName>
        <fullName evidence="5">VanZ like family protein</fullName>
    </recommendedName>
</protein>
<keyword evidence="2" id="KW-0812">Transmembrane</keyword>
<dbReference type="InterPro" id="IPR014509">
    <property type="entry name" value="YjdF-like"/>
</dbReference>
<proteinExistence type="predicted"/>
<feature type="transmembrane region" description="Helical" evidence="2">
    <location>
        <begin position="78"/>
        <end position="99"/>
    </location>
</feature>
<dbReference type="Proteomes" id="UP001074726">
    <property type="component" value="Unassembled WGS sequence"/>
</dbReference>
<feature type="transmembrane region" description="Helical" evidence="2">
    <location>
        <begin position="51"/>
        <end position="71"/>
    </location>
</feature>
<feature type="region of interest" description="Disordered" evidence="1">
    <location>
        <begin position="200"/>
        <end position="225"/>
    </location>
</feature>
<feature type="transmembrane region" description="Helical" evidence="2">
    <location>
        <begin position="176"/>
        <end position="196"/>
    </location>
</feature>
<evidence type="ECO:0000256" key="2">
    <source>
        <dbReference type="SAM" id="Phobius"/>
    </source>
</evidence>
<evidence type="ECO:0000313" key="3">
    <source>
        <dbReference type="EMBL" id="MCY4726351.1"/>
    </source>
</evidence>
<dbReference type="RefSeq" id="WP_268111202.1">
    <property type="nucleotide sequence ID" value="NZ_JAPPUX010000002.1"/>
</dbReference>
<keyword evidence="2" id="KW-1133">Transmembrane helix</keyword>
<keyword evidence="4" id="KW-1185">Reference proteome</keyword>
<keyword evidence="2" id="KW-0472">Membrane</keyword>
<feature type="transmembrane region" description="Helical" evidence="2">
    <location>
        <begin position="111"/>
        <end position="132"/>
    </location>
</feature>
<dbReference type="Pfam" id="PF09997">
    <property type="entry name" value="DUF2238"/>
    <property type="match status" value="1"/>
</dbReference>
<evidence type="ECO:0000313" key="4">
    <source>
        <dbReference type="Proteomes" id="UP001074726"/>
    </source>
</evidence>
<sequence>MVTGSRRSRSDPVATHEWVVVLDVCAKLVLLLAVSRVALDPGWGNLEGKAPGTRAITYPMLAFLVPLVYAVRRPAAPYPWLADLFITLPAFSDLLGNRIDLYDRVTWFDDAMHVVSTCLLGAATVILAGSAHATFPRRLTISVAAGMTFALAWEVWEYCAFVTRSGEVGTAYADTVGDLALGWLGAATAAVLFELANAPRSRKVPPSPPRPASAHRSGAPIGSDG</sequence>